<dbReference type="RefSeq" id="WP_067997016.1">
    <property type="nucleotide sequence ID" value="NZ_CP015596.1"/>
</dbReference>
<evidence type="ECO:0000259" key="5">
    <source>
        <dbReference type="PROSITE" id="PS50977"/>
    </source>
</evidence>
<dbReference type="InterPro" id="IPR050109">
    <property type="entry name" value="HTH-type_TetR-like_transc_reg"/>
</dbReference>
<dbReference type="GO" id="GO:0000976">
    <property type="term" value="F:transcription cis-regulatory region binding"/>
    <property type="evidence" value="ECO:0007669"/>
    <property type="project" value="TreeGrafter"/>
</dbReference>
<dbReference type="GO" id="GO:0003700">
    <property type="term" value="F:DNA-binding transcription factor activity"/>
    <property type="evidence" value="ECO:0007669"/>
    <property type="project" value="TreeGrafter"/>
</dbReference>
<keyword evidence="7" id="KW-1185">Reference proteome</keyword>
<reference evidence="6 7" key="1">
    <citation type="submission" date="2016-05" db="EMBL/GenBank/DDBJ databases">
        <title>Complete genome sequence of a phthalic acid esters degrading Mycobacterium sp. YC-RL4.</title>
        <authorList>
            <person name="Ren L."/>
            <person name="Fan S."/>
            <person name="Ruth N."/>
            <person name="Jia Y."/>
            <person name="Wang J."/>
            <person name="Qiao C."/>
        </authorList>
    </citation>
    <scope>NUCLEOTIDE SEQUENCE [LARGE SCALE GENOMIC DNA]</scope>
    <source>
        <strain evidence="6 7">YC-RL4</strain>
    </source>
</reference>
<evidence type="ECO:0000256" key="1">
    <source>
        <dbReference type="ARBA" id="ARBA00023015"/>
    </source>
</evidence>
<organism evidence="6 7">
    <name type="scientific">Mycobacterium adipatum</name>
    <dbReference type="NCBI Taxonomy" id="1682113"/>
    <lineage>
        <taxon>Bacteria</taxon>
        <taxon>Bacillati</taxon>
        <taxon>Actinomycetota</taxon>
        <taxon>Actinomycetes</taxon>
        <taxon>Mycobacteriales</taxon>
        <taxon>Mycobacteriaceae</taxon>
        <taxon>Mycobacterium</taxon>
    </lineage>
</organism>
<sequence>MRSEAAGAGTEVPRSIANIRTAALQSFAAHGTAATTLRGVAAAAGVSLGLVQHHFATKAGLIKAVDDYVVEVVITPMAEPVAATAADSVSEIGDRVNRLFAEHPDVAAYLGRALVDGSQLGTTIFDRLYEVGILRWQQRADRGETRPDIDLPWAVINALVLPLGAISMRGHIERHLSASFTAPEQLQRWQASVNTLLRDGLFRKP</sequence>
<dbReference type="KEGG" id="madi:A7U43_15665"/>
<dbReference type="Gene3D" id="1.10.357.10">
    <property type="entry name" value="Tetracycline Repressor, domain 2"/>
    <property type="match status" value="1"/>
</dbReference>
<evidence type="ECO:0000256" key="4">
    <source>
        <dbReference type="PROSITE-ProRule" id="PRU00335"/>
    </source>
</evidence>
<evidence type="ECO:0000256" key="2">
    <source>
        <dbReference type="ARBA" id="ARBA00023125"/>
    </source>
</evidence>
<protein>
    <submittedName>
        <fullName evidence="6">TetR family transcriptional regulator</fullName>
    </submittedName>
</protein>
<dbReference type="InterPro" id="IPR001647">
    <property type="entry name" value="HTH_TetR"/>
</dbReference>
<dbReference type="PANTHER" id="PTHR30055:SF234">
    <property type="entry name" value="HTH-TYPE TRANSCRIPTIONAL REGULATOR BETI"/>
    <property type="match status" value="1"/>
</dbReference>
<feature type="domain" description="HTH tetR-type" evidence="5">
    <location>
        <begin position="13"/>
        <end position="73"/>
    </location>
</feature>
<keyword evidence="3" id="KW-0804">Transcription</keyword>
<keyword evidence="2 4" id="KW-0238">DNA-binding</keyword>
<name>A0A172UNP6_9MYCO</name>
<dbReference type="PRINTS" id="PR00455">
    <property type="entry name" value="HTHTETR"/>
</dbReference>
<dbReference type="InterPro" id="IPR009057">
    <property type="entry name" value="Homeodomain-like_sf"/>
</dbReference>
<dbReference type="PANTHER" id="PTHR30055">
    <property type="entry name" value="HTH-TYPE TRANSCRIPTIONAL REGULATOR RUTR"/>
    <property type="match status" value="1"/>
</dbReference>
<dbReference type="OrthoDB" id="3403733at2"/>
<evidence type="ECO:0000256" key="3">
    <source>
        <dbReference type="ARBA" id="ARBA00023163"/>
    </source>
</evidence>
<evidence type="ECO:0000313" key="7">
    <source>
        <dbReference type="Proteomes" id="UP000077143"/>
    </source>
</evidence>
<gene>
    <name evidence="6" type="ORF">A7U43_15665</name>
</gene>
<accession>A0A172UNP6</accession>
<dbReference type="SUPFAM" id="SSF46689">
    <property type="entry name" value="Homeodomain-like"/>
    <property type="match status" value="1"/>
</dbReference>
<keyword evidence="1" id="KW-0805">Transcription regulation</keyword>
<feature type="DNA-binding region" description="H-T-H motif" evidence="4">
    <location>
        <begin position="36"/>
        <end position="55"/>
    </location>
</feature>
<dbReference type="Proteomes" id="UP000077143">
    <property type="component" value="Chromosome"/>
</dbReference>
<proteinExistence type="predicted"/>
<evidence type="ECO:0000313" key="6">
    <source>
        <dbReference type="EMBL" id="ANE80558.1"/>
    </source>
</evidence>
<dbReference type="EMBL" id="CP015596">
    <property type="protein sequence ID" value="ANE80558.1"/>
    <property type="molecule type" value="Genomic_DNA"/>
</dbReference>
<dbReference type="AlphaFoldDB" id="A0A172UNP6"/>
<dbReference type="Pfam" id="PF00440">
    <property type="entry name" value="TetR_N"/>
    <property type="match status" value="1"/>
</dbReference>
<dbReference type="PROSITE" id="PS50977">
    <property type="entry name" value="HTH_TETR_2"/>
    <property type="match status" value="1"/>
</dbReference>